<accession>A0ABV0XDX3</accession>
<reference evidence="1 2" key="1">
    <citation type="submission" date="2021-06" db="EMBL/GenBank/DDBJ databases">
        <authorList>
            <person name="Palmer J.M."/>
        </authorList>
    </citation>
    <scope>NUCLEOTIDE SEQUENCE [LARGE SCALE GENOMIC DNA]</scope>
    <source>
        <strain evidence="1 2">AS_MEX2019</strain>
        <tissue evidence="1">Muscle</tissue>
    </source>
</reference>
<sequence length="108" mass="12337">MLKPDSNKRYECDEDFSCVHVELMLGSAYPLRSRVIRLTLTVETALTLQGAHLFHLCVPQFYFSESNLTLKSKHQNNKDQKKLTDPGSAVDTELKTKIKTFALIKHLT</sequence>
<organism evidence="1 2">
    <name type="scientific">Ameca splendens</name>
    <dbReference type="NCBI Taxonomy" id="208324"/>
    <lineage>
        <taxon>Eukaryota</taxon>
        <taxon>Metazoa</taxon>
        <taxon>Chordata</taxon>
        <taxon>Craniata</taxon>
        <taxon>Vertebrata</taxon>
        <taxon>Euteleostomi</taxon>
        <taxon>Actinopterygii</taxon>
        <taxon>Neopterygii</taxon>
        <taxon>Teleostei</taxon>
        <taxon>Neoteleostei</taxon>
        <taxon>Acanthomorphata</taxon>
        <taxon>Ovalentaria</taxon>
        <taxon>Atherinomorphae</taxon>
        <taxon>Cyprinodontiformes</taxon>
        <taxon>Goodeidae</taxon>
        <taxon>Ameca</taxon>
    </lineage>
</organism>
<name>A0ABV0XDX3_9TELE</name>
<protein>
    <submittedName>
        <fullName evidence="1">Uncharacterized protein</fullName>
    </submittedName>
</protein>
<comment type="caution">
    <text evidence="1">The sequence shown here is derived from an EMBL/GenBank/DDBJ whole genome shotgun (WGS) entry which is preliminary data.</text>
</comment>
<dbReference type="Proteomes" id="UP001469553">
    <property type="component" value="Unassembled WGS sequence"/>
</dbReference>
<dbReference type="EMBL" id="JAHRIP010000678">
    <property type="protein sequence ID" value="MEQ2279618.1"/>
    <property type="molecule type" value="Genomic_DNA"/>
</dbReference>
<proteinExistence type="predicted"/>
<keyword evidence="2" id="KW-1185">Reference proteome</keyword>
<evidence type="ECO:0000313" key="1">
    <source>
        <dbReference type="EMBL" id="MEQ2279618.1"/>
    </source>
</evidence>
<evidence type="ECO:0000313" key="2">
    <source>
        <dbReference type="Proteomes" id="UP001469553"/>
    </source>
</evidence>
<gene>
    <name evidence="1" type="ORF">AMECASPLE_011302</name>
</gene>